<feature type="compositionally biased region" description="Low complexity" evidence="1">
    <location>
        <begin position="196"/>
        <end position="208"/>
    </location>
</feature>
<keyword evidence="5" id="KW-1185">Reference proteome</keyword>
<dbReference type="InterPro" id="IPR000782">
    <property type="entry name" value="FAS1_domain"/>
</dbReference>
<feature type="compositionally biased region" description="Low complexity" evidence="1">
    <location>
        <begin position="90"/>
        <end position="102"/>
    </location>
</feature>
<evidence type="ECO:0000259" key="3">
    <source>
        <dbReference type="PROSITE" id="PS50213"/>
    </source>
</evidence>
<dbReference type="PANTHER" id="PTHR10900">
    <property type="entry name" value="PERIOSTIN-RELATED"/>
    <property type="match status" value="1"/>
</dbReference>
<evidence type="ECO:0000313" key="5">
    <source>
        <dbReference type="Proteomes" id="UP001501175"/>
    </source>
</evidence>
<feature type="domain" description="FAS1" evidence="3">
    <location>
        <begin position="227"/>
        <end position="372"/>
    </location>
</feature>
<feature type="region of interest" description="Disordered" evidence="1">
    <location>
        <begin position="25"/>
        <end position="217"/>
    </location>
</feature>
<reference evidence="5" key="1">
    <citation type="journal article" date="2019" name="Int. J. Syst. Evol. Microbiol.">
        <title>The Global Catalogue of Microorganisms (GCM) 10K type strain sequencing project: providing services to taxonomists for standard genome sequencing and annotation.</title>
        <authorList>
            <consortium name="The Broad Institute Genomics Platform"/>
            <consortium name="The Broad Institute Genome Sequencing Center for Infectious Disease"/>
            <person name="Wu L."/>
            <person name="Ma J."/>
        </authorList>
    </citation>
    <scope>NUCLEOTIDE SEQUENCE [LARGE SCALE GENOMIC DNA]</scope>
    <source>
        <strain evidence="5">JCM 17927</strain>
    </source>
</reference>
<comment type="caution">
    <text evidence="4">The sequence shown here is derived from an EMBL/GenBank/DDBJ whole genome shotgun (WGS) entry which is preliminary data.</text>
</comment>
<protein>
    <recommendedName>
        <fullName evidence="3">FAS1 domain-containing protein</fullName>
    </recommendedName>
</protein>
<dbReference type="RefSeq" id="WP_345243405.1">
    <property type="nucleotide sequence ID" value="NZ_BAABHD010000024.1"/>
</dbReference>
<feature type="compositionally biased region" description="Polar residues" evidence="1">
    <location>
        <begin position="52"/>
        <end position="61"/>
    </location>
</feature>
<sequence>MKLKLNRSLTALGAVLLGLAAQAQNPATPADHGGNGSTQTYPQGAPALRPDSLNNPNSTTNRGDKPNMTRKERRQLRRNRDTNRMERTNRSTSSQNTRTGQNDANTTTYPIEGNASTTPSGTGTPMKSTDAMSTGSSNAGNQNGNTGINTMGTATAGYTDTTSMNRTTTTGTAAGMGNTSSNAGNQNGNTGINAQGTSTSGYTGTTPGANTSRTTAGVASNIPDMRSMSIADFTSASPEYTVLVNALQTTEMTESLKGAGQFTVFAPSNSAFNKLPSRTRSNLLNGQNRETLKQLMAYHVVEGVLDSKEIARRMNEGNGKTRLQTLAGGTLTVEMGTNGRLKVTDDQGGVAYVETPDNVQSNGIVHGVDKVLLPKGITARFR</sequence>
<feature type="signal peptide" evidence="2">
    <location>
        <begin position="1"/>
        <end position="23"/>
    </location>
</feature>
<feature type="compositionally biased region" description="Polar residues" evidence="1">
    <location>
        <begin position="103"/>
        <end position="158"/>
    </location>
</feature>
<dbReference type="SMART" id="SM00554">
    <property type="entry name" value="FAS1"/>
    <property type="match status" value="1"/>
</dbReference>
<feature type="chain" id="PRO_5046848143" description="FAS1 domain-containing protein" evidence="2">
    <location>
        <begin position="24"/>
        <end position="382"/>
    </location>
</feature>
<dbReference type="PROSITE" id="PS50213">
    <property type="entry name" value="FAS1"/>
    <property type="match status" value="1"/>
</dbReference>
<dbReference type="InterPro" id="IPR050904">
    <property type="entry name" value="Adhesion/Biosynth-related"/>
</dbReference>
<accession>A0ABP8MU42</accession>
<dbReference type="Pfam" id="PF02469">
    <property type="entry name" value="Fasciclin"/>
    <property type="match status" value="1"/>
</dbReference>
<gene>
    <name evidence="4" type="ORF">GCM10023189_21950</name>
</gene>
<dbReference type="Gene3D" id="2.30.180.10">
    <property type="entry name" value="FAS1 domain"/>
    <property type="match status" value="1"/>
</dbReference>
<evidence type="ECO:0000313" key="4">
    <source>
        <dbReference type="EMBL" id="GAA4454873.1"/>
    </source>
</evidence>
<dbReference type="SUPFAM" id="SSF82153">
    <property type="entry name" value="FAS1 domain"/>
    <property type="match status" value="1"/>
</dbReference>
<proteinExistence type="predicted"/>
<name>A0ABP8MU42_9BACT</name>
<feature type="compositionally biased region" description="Basic and acidic residues" evidence="1">
    <location>
        <begin position="78"/>
        <end position="89"/>
    </location>
</feature>
<evidence type="ECO:0000256" key="2">
    <source>
        <dbReference type="SAM" id="SignalP"/>
    </source>
</evidence>
<organism evidence="4 5">
    <name type="scientific">Nibrella saemangeumensis</name>
    <dbReference type="NCBI Taxonomy" id="1084526"/>
    <lineage>
        <taxon>Bacteria</taxon>
        <taxon>Pseudomonadati</taxon>
        <taxon>Bacteroidota</taxon>
        <taxon>Cytophagia</taxon>
        <taxon>Cytophagales</taxon>
        <taxon>Spirosomataceae</taxon>
        <taxon>Nibrella</taxon>
    </lineage>
</organism>
<evidence type="ECO:0000256" key="1">
    <source>
        <dbReference type="SAM" id="MobiDB-lite"/>
    </source>
</evidence>
<dbReference type="InterPro" id="IPR036378">
    <property type="entry name" value="FAS1_dom_sf"/>
</dbReference>
<dbReference type="Proteomes" id="UP001501175">
    <property type="component" value="Unassembled WGS sequence"/>
</dbReference>
<dbReference type="EMBL" id="BAABHD010000024">
    <property type="protein sequence ID" value="GAA4454873.1"/>
    <property type="molecule type" value="Genomic_DNA"/>
</dbReference>
<keyword evidence="2" id="KW-0732">Signal</keyword>
<feature type="compositionally biased region" description="Polar residues" evidence="1">
    <location>
        <begin position="182"/>
        <end position="195"/>
    </location>
</feature>
<feature type="compositionally biased region" description="Low complexity" evidence="1">
    <location>
        <begin position="159"/>
        <end position="181"/>
    </location>
</feature>